<dbReference type="Pfam" id="PF13739">
    <property type="entry name" value="PdaC"/>
    <property type="match status" value="1"/>
</dbReference>
<dbReference type="Proteomes" id="UP000598350">
    <property type="component" value="Unassembled WGS sequence"/>
</dbReference>
<protein>
    <submittedName>
        <fullName evidence="3">DUF3298 and DUF4163 domain-containing protein</fullName>
    </submittedName>
</protein>
<evidence type="ECO:0000259" key="1">
    <source>
        <dbReference type="Pfam" id="PF11738"/>
    </source>
</evidence>
<dbReference type="Gene3D" id="3.90.640.20">
    <property type="entry name" value="Heat-shock cognate protein, ATPase"/>
    <property type="match status" value="1"/>
</dbReference>
<comment type="caution">
    <text evidence="3">The sequence shown here is derived from an EMBL/GenBank/DDBJ whole genome shotgun (WGS) entry which is preliminary data.</text>
</comment>
<dbReference type="EMBL" id="JABTCG010000004">
    <property type="protein sequence ID" value="MBD0851392.1"/>
    <property type="molecule type" value="Genomic_DNA"/>
</dbReference>
<dbReference type="Gene3D" id="3.30.565.40">
    <property type="entry name" value="Fervidobacterium nodosum Rt17-B1 like"/>
    <property type="match status" value="1"/>
</dbReference>
<reference evidence="3 4" key="1">
    <citation type="submission" date="2020-05" db="EMBL/GenBank/DDBJ databases">
        <title>The draft genome sequence of Maribacter arenosus CAU 1321.</title>
        <authorList>
            <person name="Mu L."/>
        </authorList>
    </citation>
    <scope>NUCLEOTIDE SEQUENCE [LARGE SCALE GENOMIC DNA]</scope>
    <source>
        <strain evidence="3 4">CAU 1321</strain>
    </source>
</reference>
<keyword evidence="4" id="KW-1185">Reference proteome</keyword>
<dbReference type="InterPro" id="IPR025303">
    <property type="entry name" value="PdaC"/>
</dbReference>
<dbReference type="PROSITE" id="PS51257">
    <property type="entry name" value="PROKAR_LIPOPROTEIN"/>
    <property type="match status" value="1"/>
</dbReference>
<feature type="domain" description="DUF3298" evidence="1">
    <location>
        <begin position="159"/>
        <end position="234"/>
    </location>
</feature>
<dbReference type="Pfam" id="PF11738">
    <property type="entry name" value="DUF3298"/>
    <property type="match status" value="1"/>
</dbReference>
<proteinExistence type="predicted"/>
<sequence>MKTSISLILCILLFLGCKEESKLTFEPLTISDAACEKCPQIVIEIPKAIDRTRLAETINTALEEELITLLVYDDEIKASTVPEAIQSFKNGFDELQNLYPDETAKWETKITGTVSYEDKNILTVALNSYLFTGGAHGYTTRRFLNFNKRKGSEIENWELFKDRKHFEHFAETKFRIQEAIPQDDAINSTGFMFEQDTFYLPENIGFTQEGLVLLYNQYEVASYADGAIELILPFNEVKSYLTTRIKS</sequence>
<gene>
    <name evidence="3" type="ORF">HPE63_12000</name>
</gene>
<feature type="domain" description="Deacetylase PdaC" evidence="2">
    <location>
        <begin position="37"/>
        <end position="139"/>
    </location>
</feature>
<evidence type="ECO:0000313" key="4">
    <source>
        <dbReference type="Proteomes" id="UP000598350"/>
    </source>
</evidence>
<evidence type="ECO:0000259" key="2">
    <source>
        <dbReference type="Pfam" id="PF13739"/>
    </source>
</evidence>
<dbReference type="InterPro" id="IPR037126">
    <property type="entry name" value="PdaC/RsiV-like_sf"/>
</dbReference>
<dbReference type="InterPro" id="IPR021729">
    <property type="entry name" value="DUF3298"/>
</dbReference>
<dbReference type="RefSeq" id="WP_188314513.1">
    <property type="nucleotide sequence ID" value="NZ_JABTCG010000004.1"/>
</dbReference>
<evidence type="ECO:0000313" key="3">
    <source>
        <dbReference type="EMBL" id="MBD0851392.1"/>
    </source>
</evidence>
<name>A0ABR7VCN9_9FLAO</name>
<organism evidence="3 4">
    <name type="scientific">Maribacter arenosus</name>
    <dbReference type="NCBI Taxonomy" id="1854708"/>
    <lineage>
        <taxon>Bacteria</taxon>
        <taxon>Pseudomonadati</taxon>
        <taxon>Bacteroidota</taxon>
        <taxon>Flavobacteriia</taxon>
        <taxon>Flavobacteriales</taxon>
        <taxon>Flavobacteriaceae</taxon>
        <taxon>Maribacter</taxon>
    </lineage>
</organism>
<accession>A0ABR7VCN9</accession>